<sequence>MWADELFDPDYYDPEIKVHTSSRRAQRFAMEMKKKPQFFHQPINTYSKNIMNAITGQEYPFRIGSKDERRFYVVMEQDPMNYKEARRLFFDSPQQYENATGIHVSQESRQRFYDNKASFL</sequence>
<dbReference type="AlphaFoldDB" id="A0A6C0HYZ2"/>
<proteinExistence type="predicted"/>
<reference evidence="1" key="1">
    <citation type="journal article" date="2020" name="Nature">
        <title>Giant virus diversity and host interactions through global metagenomics.</title>
        <authorList>
            <person name="Schulz F."/>
            <person name="Roux S."/>
            <person name="Paez-Espino D."/>
            <person name="Jungbluth S."/>
            <person name="Walsh D.A."/>
            <person name="Denef V.J."/>
            <person name="McMahon K.D."/>
            <person name="Konstantinidis K.T."/>
            <person name="Eloe-Fadrosh E.A."/>
            <person name="Kyrpides N.C."/>
            <person name="Woyke T."/>
        </authorList>
    </citation>
    <scope>NUCLEOTIDE SEQUENCE</scope>
    <source>
        <strain evidence="1">GVMAG-M-3300023184-17</strain>
    </source>
</reference>
<name>A0A6C0HYZ2_9ZZZZ</name>
<organism evidence="1">
    <name type="scientific">viral metagenome</name>
    <dbReference type="NCBI Taxonomy" id="1070528"/>
    <lineage>
        <taxon>unclassified sequences</taxon>
        <taxon>metagenomes</taxon>
        <taxon>organismal metagenomes</taxon>
    </lineage>
</organism>
<accession>A0A6C0HYZ2</accession>
<dbReference type="EMBL" id="MN740041">
    <property type="protein sequence ID" value="QHT85377.1"/>
    <property type="molecule type" value="Genomic_DNA"/>
</dbReference>
<evidence type="ECO:0000313" key="1">
    <source>
        <dbReference type="EMBL" id="QHT85377.1"/>
    </source>
</evidence>
<protein>
    <submittedName>
        <fullName evidence="1">Uncharacterized protein</fullName>
    </submittedName>
</protein>